<proteinExistence type="predicted"/>
<dbReference type="InterPro" id="IPR003646">
    <property type="entry name" value="SH3-like_bac-type"/>
</dbReference>
<evidence type="ECO:0000259" key="2">
    <source>
        <dbReference type="PROSITE" id="PS51781"/>
    </source>
</evidence>
<gene>
    <name evidence="3" type="ORF">QO033_13060</name>
</gene>
<dbReference type="PROSITE" id="PS51781">
    <property type="entry name" value="SH3B"/>
    <property type="match status" value="1"/>
</dbReference>
<dbReference type="Gene3D" id="2.30.30.40">
    <property type="entry name" value="SH3 Domains"/>
    <property type="match status" value="1"/>
</dbReference>
<dbReference type="EMBL" id="JASNJD010000009">
    <property type="protein sequence ID" value="MDK3018607.1"/>
    <property type="molecule type" value="Genomic_DNA"/>
</dbReference>
<name>A0ABT7F1X3_9RHOB</name>
<keyword evidence="4" id="KW-1185">Reference proteome</keyword>
<feature type="domain" description="SH3b" evidence="2">
    <location>
        <begin position="147"/>
        <end position="212"/>
    </location>
</feature>
<protein>
    <submittedName>
        <fullName evidence="3">SH3 domain-containing protein</fullName>
    </submittedName>
</protein>
<evidence type="ECO:0000313" key="4">
    <source>
        <dbReference type="Proteomes" id="UP001243757"/>
    </source>
</evidence>
<feature type="region of interest" description="Disordered" evidence="1">
    <location>
        <begin position="33"/>
        <end position="80"/>
    </location>
</feature>
<reference evidence="3 4" key="1">
    <citation type="submission" date="2023-05" db="EMBL/GenBank/DDBJ databases">
        <title>Pseudodonghicola sp. nov.</title>
        <authorList>
            <person name="Huang J."/>
        </authorList>
    </citation>
    <scope>NUCLEOTIDE SEQUENCE [LARGE SCALE GENOMIC DNA]</scope>
    <source>
        <strain evidence="3 4">IC7</strain>
    </source>
</reference>
<sequence length="213" mass="22281">MPRFVLFSFLILAWVFYELSGGSDFVPRGLRPAPEARQASTVPTTDTPPPVIAPRRAEAGATMSTPAQQPPRPDRIRSERAPTLTFATSPDAAKARLSTLGTSLGSDLSDGLTGGLELTSLAQGAAGLHAAAPAPAVATPQIETPPPDLRRVTGLRVNMREGPGTIYPVTARLQLGDEVTVLSESGTGWLRLRVTASGQLGWIAASLISKPAP</sequence>
<organism evidence="3 4">
    <name type="scientific">Pseudodonghicola flavimaris</name>
    <dbReference type="NCBI Taxonomy" id="3050036"/>
    <lineage>
        <taxon>Bacteria</taxon>
        <taxon>Pseudomonadati</taxon>
        <taxon>Pseudomonadota</taxon>
        <taxon>Alphaproteobacteria</taxon>
        <taxon>Rhodobacterales</taxon>
        <taxon>Paracoccaceae</taxon>
        <taxon>Pseudodonghicola</taxon>
    </lineage>
</organism>
<accession>A0ABT7F1X3</accession>
<dbReference type="SMART" id="SM00287">
    <property type="entry name" value="SH3b"/>
    <property type="match status" value="1"/>
</dbReference>
<evidence type="ECO:0000313" key="3">
    <source>
        <dbReference type="EMBL" id="MDK3018607.1"/>
    </source>
</evidence>
<dbReference type="Proteomes" id="UP001243757">
    <property type="component" value="Unassembled WGS sequence"/>
</dbReference>
<dbReference type="Pfam" id="PF08239">
    <property type="entry name" value="SH3_3"/>
    <property type="match status" value="1"/>
</dbReference>
<dbReference type="RefSeq" id="WP_284481423.1">
    <property type="nucleotide sequence ID" value="NZ_JASNJD010000009.1"/>
</dbReference>
<evidence type="ECO:0000256" key="1">
    <source>
        <dbReference type="SAM" id="MobiDB-lite"/>
    </source>
</evidence>
<comment type="caution">
    <text evidence="3">The sequence shown here is derived from an EMBL/GenBank/DDBJ whole genome shotgun (WGS) entry which is preliminary data.</text>
</comment>